<dbReference type="Gene3D" id="1.10.10.1320">
    <property type="entry name" value="Anti-sigma factor, zinc-finger domain"/>
    <property type="match status" value="1"/>
</dbReference>
<protein>
    <submittedName>
        <fullName evidence="3">ChrR family anti-sigma-E factor</fullName>
    </submittedName>
</protein>
<dbReference type="Gene3D" id="2.60.120.10">
    <property type="entry name" value="Jelly Rolls"/>
    <property type="match status" value="1"/>
</dbReference>
<dbReference type="Pfam" id="PF13490">
    <property type="entry name" value="zf-HC2"/>
    <property type="match status" value="1"/>
</dbReference>
<dbReference type="RefSeq" id="WP_255390808.1">
    <property type="nucleotide sequence ID" value="NZ_CP101509.1"/>
</dbReference>
<dbReference type="InterPro" id="IPR014710">
    <property type="entry name" value="RmlC-like_jellyroll"/>
</dbReference>
<evidence type="ECO:0000259" key="1">
    <source>
        <dbReference type="Pfam" id="PF12973"/>
    </source>
</evidence>
<keyword evidence="4" id="KW-1185">Reference proteome</keyword>
<evidence type="ECO:0000313" key="3">
    <source>
        <dbReference type="EMBL" id="UTV29491.1"/>
    </source>
</evidence>
<feature type="domain" description="ChrR-like cupin" evidence="1">
    <location>
        <begin position="120"/>
        <end position="205"/>
    </location>
</feature>
<accession>A0ABY5GK19</accession>
<dbReference type="NCBIfam" id="TIGR02451">
    <property type="entry name" value="anti_sig_ChrR"/>
    <property type="match status" value="1"/>
</dbReference>
<organism evidence="3 4">
    <name type="scientific">Photobacterium atrarenae</name>
    <dbReference type="NCBI Taxonomy" id="865757"/>
    <lineage>
        <taxon>Bacteria</taxon>
        <taxon>Pseudomonadati</taxon>
        <taxon>Pseudomonadota</taxon>
        <taxon>Gammaproteobacteria</taxon>
        <taxon>Vibrionales</taxon>
        <taxon>Vibrionaceae</taxon>
        <taxon>Photobacterium</taxon>
    </lineage>
</organism>
<dbReference type="InterPro" id="IPR011051">
    <property type="entry name" value="RmlC_Cupin_sf"/>
</dbReference>
<evidence type="ECO:0000313" key="4">
    <source>
        <dbReference type="Proteomes" id="UP001057998"/>
    </source>
</evidence>
<name>A0ABY5GK19_9GAMM</name>
<feature type="domain" description="Putative zinc-finger" evidence="2">
    <location>
        <begin position="11"/>
        <end position="40"/>
    </location>
</feature>
<dbReference type="Pfam" id="PF12973">
    <property type="entry name" value="Cupin_7"/>
    <property type="match status" value="1"/>
</dbReference>
<dbReference type="SUPFAM" id="SSF51182">
    <property type="entry name" value="RmlC-like cupins"/>
    <property type="match status" value="1"/>
</dbReference>
<dbReference type="InterPro" id="IPR025979">
    <property type="entry name" value="ChrR-like_cupin_dom"/>
</dbReference>
<dbReference type="InterPro" id="IPR012807">
    <property type="entry name" value="Anti-sigma_ChrR"/>
</dbReference>
<dbReference type="EMBL" id="CP101509">
    <property type="protein sequence ID" value="UTV29491.1"/>
    <property type="molecule type" value="Genomic_DNA"/>
</dbReference>
<reference evidence="3" key="1">
    <citation type="submission" date="2022-07" db="EMBL/GenBank/DDBJ databases">
        <title>Genome sequencing of Photobacterium atrarenae GJH2-4.</title>
        <authorList>
            <person name="Park S.-J."/>
        </authorList>
    </citation>
    <scope>NUCLEOTIDE SEQUENCE</scope>
    <source>
        <strain evidence="3">GJH2-4</strain>
    </source>
</reference>
<sequence>MTDIRYHPNTDLLADYASGDLDPASSILISSHLELCPQCQQHVAQLEVQEARSLALTPHEPLSEELSAMMAQILTRSDTDKTQEAPHDEATPEVSQTITVNNKVFPLPRALRAHADQIGPWSRLPGNLKRAHVNTGGESKMNFIYMDCDSALPQHTHQGQEITLVLAGEFVDEKATYRPGDFIVLTPEHQHTPKTRPDMDCLCLTLLDAPLHFTSGLATLLNPFSQLFFR</sequence>
<dbReference type="Proteomes" id="UP001057998">
    <property type="component" value="Chromosome 2"/>
</dbReference>
<evidence type="ECO:0000259" key="2">
    <source>
        <dbReference type="Pfam" id="PF13490"/>
    </source>
</evidence>
<proteinExistence type="predicted"/>
<dbReference type="InterPro" id="IPR027383">
    <property type="entry name" value="Znf_put"/>
</dbReference>
<dbReference type="CDD" id="cd20301">
    <property type="entry name" value="cupin_ChrR"/>
    <property type="match status" value="1"/>
</dbReference>
<gene>
    <name evidence="3" type="ORF">NNL38_20960</name>
</gene>
<dbReference type="InterPro" id="IPR041916">
    <property type="entry name" value="Anti_sigma_zinc_sf"/>
</dbReference>